<sequence>MSLWIYELKKMFVHQKGLFYIGLFFALSIASLLGLDTPSNRDIAMNAESYSFYLDQVAGPYSEDTKRFFAHEASNISDAKIALRQAYDDWYDGKMSAQQLQAVTTPLEKIVQHERGYKLIYDQYAYIREHPDNRYFLATNGWNGLLAHDRLDLLFLALLLVLVTPVFCYEFESKMEPLILTVQKGTRTQAACKIALVSVAVIALCLMMSGLRYWFFDLKYGLENGSYPLQSLSYFATSTQNISLFGTYLAVTACNLFGYLCFALLIMFVAVCIKKYALTLFACTALLLLPYYGFSLESSKYVVPGPLGFMVATGYFRGNEYQYNQFTDQQDVVFREVSGPLWSVLFTVTLCLSIGMLLVILSRHMNVWSTKQWRPWIRPLCLVSVLCWAAFGLGGCASQENAKHADIYNWSSRQAFENGRYRFYVDETDLKDRKIVFADKQTGKTSDLIRNPLQSLTRIADSIYGNGSLVYYMKYDYDKSQFREAVDRLSIIEVDTSNFSERMVFEKNVNTQKSNFLRFVHGDKSELLFFEWASSFFLDQDNIYLVGRDEIRKVNAFSGSMKVIIRSSLLRSVAFDGRHIYYTNGKSEVVKYDTQTETETRLPDIITEFFVLTDTELLFLNRKDRQKIYAMNLSESAIRKITDTPALSFHCDDESIYYVKMEDMKTYRFDREGRTESLHLD</sequence>
<proteinExistence type="predicted"/>
<comment type="caution">
    <text evidence="3">The sequence shown here is derived from an EMBL/GenBank/DDBJ whole genome shotgun (WGS) entry which is preliminary data.</text>
</comment>
<feature type="transmembrane region" description="Helical" evidence="1">
    <location>
        <begin position="373"/>
        <end position="393"/>
    </location>
</feature>
<feature type="transmembrane region" description="Helical" evidence="1">
    <location>
        <begin position="17"/>
        <end position="35"/>
    </location>
</feature>
<reference evidence="3 4" key="1">
    <citation type="submission" date="2012-10" db="EMBL/GenBank/DDBJ databases">
        <title>Draft Genome Sequence of Paenibacillus popilliae ATCC 14706T.</title>
        <authorList>
            <person name="Iiyama K."/>
            <person name="Mori K."/>
            <person name="Mon H."/>
            <person name="Chieda Y."/>
            <person name="Lee J.M."/>
            <person name="Kusakabe T."/>
            <person name="Tashiro K."/>
            <person name="Asano S."/>
            <person name="Yasunaga-Aoki C."/>
            <person name="Shimizu S."/>
        </authorList>
    </citation>
    <scope>NUCLEOTIDE SEQUENCE [LARGE SCALE GENOMIC DNA]</scope>
    <source>
        <strain evidence="3 4">ATCC 14706</strain>
    </source>
</reference>
<evidence type="ECO:0000313" key="3">
    <source>
        <dbReference type="EMBL" id="GAC40925.1"/>
    </source>
</evidence>
<protein>
    <submittedName>
        <fullName evidence="3">Permease component</fullName>
    </submittedName>
</protein>
<dbReference type="EMBL" id="BALG01000016">
    <property type="protein sequence ID" value="GAC40925.1"/>
    <property type="molecule type" value="Genomic_DNA"/>
</dbReference>
<dbReference type="RefSeq" id="WP_006284178.1">
    <property type="nucleotide sequence ID" value="NZ_BALG01000016.1"/>
</dbReference>
<accession>M9LF96</accession>
<keyword evidence="1" id="KW-0812">Transmembrane</keyword>
<dbReference type="Proteomes" id="UP000029453">
    <property type="component" value="Unassembled WGS sequence"/>
</dbReference>
<dbReference type="AlphaFoldDB" id="M9LF96"/>
<evidence type="ECO:0000259" key="2">
    <source>
        <dbReference type="Pfam" id="PF16472"/>
    </source>
</evidence>
<feature type="transmembrane region" description="Helical" evidence="1">
    <location>
        <begin position="192"/>
        <end position="215"/>
    </location>
</feature>
<keyword evidence="1" id="KW-0472">Membrane</keyword>
<feature type="transmembrane region" description="Helical" evidence="1">
    <location>
        <begin position="276"/>
        <end position="294"/>
    </location>
</feature>
<feature type="transmembrane region" description="Helical" evidence="1">
    <location>
        <begin position="245"/>
        <end position="269"/>
    </location>
</feature>
<organism evidence="3 4">
    <name type="scientific">Paenibacillus popilliae ATCC 14706</name>
    <dbReference type="NCBI Taxonomy" id="1212764"/>
    <lineage>
        <taxon>Bacteria</taxon>
        <taxon>Bacillati</taxon>
        <taxon>Bacillota</taxon>
        <taxon>Bacilli</taxon>
        <taxon>Bacillales</taxon>
        <taxon>Paenibacillaceae</taxon>
        <taxon>Paenibacillus</taxon>
    </lineage>
</organism>
<feature type="transmembrane region" description="Helical" evidence="1">
    <location>
        <begin position="153"/>
        <end position="171"/>
    </location>
</feature>
<feature type="transmembrane region" description="Helical" evidence="1">
    <location>
        <begin position="341"/>
        <end position="361"/>
    </location>
</feature>
<feature type="domain" description="Prolow-density lipoprotein receptor-related protein 1-like beta-propeller" evidence="2">
    <location>
        <begin position="537"/>
        <end position="677"/>
    </location>
</feature>
<keyword evidence="1" id="KW-1133">Transmembrane helix</keyword>
<gene>
    <name evidence="3" type="ORF">PPOP_0265</name>
</gene>
<name>M9LF96_PAEPP</name>
<dbReference type="InterPro" id="IPR032485">
    <property type="entry name" value="LRP1-like_beta_prop"/>
</dbReference>
<evidence type="ECO:0000256" key="1">
    <source>
        <dbReference type="SAM" id="Phobius"/>
    </source>
</evidence>
<evidence type="ECO:0000313" key="4">
    <source>
        <dbReference type="Proteomes" id="UP000029453"/>
    </source>
</evidence>
<dbReference type="Pfam" id="PF16472">
    <property type="entry name" value="DUF5050"/>
    <property type="match status" value="1"/>
</dbReference>
<keyword evidence="4" id="KW-1185">Reference proteome</keyword>
<dbReference type="SUPFAM" id="SSF69304">
    <property type="entry name" value="Tricorn protease N-terminal domain"/>
    <property type="match status" value="1"/>
</dbReference>